<name>A0A5C5XJ59_9PLAN</name>
<organism evidence="1 2">
    <name type="scientific">Rubinisphaera italica</name>
    <dbReference type="NCBI Taxonomy" id="2527969"/>
    <lineage>
        <taxon>Bacteria</taxon>
        <taxon>Pseudomonadati</taxon>
        <taxon>Planctomycetota</taxon>
        <taxon>Planctomycetia</taxon>
        <taxon>Planctomycetales</taxon>
        <taxon>Planctomycetaceae</taxon>
        <taxon>Rubinisphaera</taxon>
    </lineage>
</organism>
<comment type="caution">
    <text evidence="1">The sequence shown here is derived from an EMBL/GenBank/DDBJ whole genome shotgun (WGS) entry which is preliminary data.</text>
</comment>
<protein>
    <submittedName>
        <fullName evidence="1">Uncharacterized protein</fullName>
    </submittedName>
</protein>
<dbReference type="EMBL" id="SJPG01000001">
    <property type="protein sequence ID" value="TWT63217.1"/>
    <property type="molecule type" value="Genomic_DNA"/>
</dbReference>
<sequence length="160" mass="16554">MGNQLRFRSGQVQLVKVRVDSGSVISVGDLVYLDGDDAKPGSSFAWDTDLATTQAAFAEVFLGVAHQPSAAGETEAISVDVSPFSVYEFDVQTGTYELGDVLGPDEGSSTLQSQQLESVGSAGLGIARAMEFKASNSGLLRVSFASAFHAASANVNATVG</sequence>
<dbReference type="AlphaFoldDB" id="A0A5C5XJ59"/>
<reference evidence="1 2" key="1">
    <citation type="submission" date="2019-02" db="EMBL/GenBank/DDBJ databases">
        <title>Deep-cultivation of Planctomycetes and their phenomic and genomic characterization uncovers novel biology.</title>
        <authorList>
            <person name="Wiegand S."/>
            <person name="Jogler M."/>
            <person name="Boedeker C."/>
            <person name="Pinto D."/>
            <person name="Vollmers J."/>
            <person name="Rivas-Marin E."/>
            <person name="Kohn T."/>
            <person name="Peeters S.H."/>
            <person name="Heuer A."/>
            <person name="Rast P."/>
            <person name="Oberbeckmann S."/>
            <person name="Bunk B."/>
            <person name="Jeske O."/>
            <person name="Meyerdierks A."/>
            <person name="Storesund J.E."/>
            <person name="Kallscheuer N."/>
            <person name="Luecker S."/>
            <person name="Lage O.M."/>
            <person name="Pohl T."/>
            <person name="Merkel B.J."/>
            <person name="Hornburger P."/>
            <person name="Mueller R.-W."/>
            <person name="Bruemmer F."/>
            <person name="Labrenz M."/>
            <person name="Spormann A.M."/>
            <person name="Op Den Camp H."/>
            <person name="Overmann J."/>
            <person name="Amann R."/>
            <person name="Jetten M.S.M."/>
            <person name="Mascher T."/>
            <person name="Medema M.H."/>
            <person name="Devos D.P."/>
            <person name="Kaster A.-K."/>
            <person name="Ovreas L."/>
            <person name="Rohde M."/>
            <person name="Galperin M.Y."/>
            <person name="Jogler C."/>
        </authorList>
    </citation>
    <scope>NUCLEOTIDE SEQUENCE [LARGE SCALE GENOMIC DNA]</scope>
    <source>
        <strain evidence="1 2">Pan54</strain>
    </source>
</reference>
<keyword evidence="2" id="KW-1185">Reference proteome</keyword>
<dbReference type="Proteomes" id="UP000316095">
    <property type="component" value="Unassembled WGS sequence"/>
</dbReference>
<proteinExistence type="predicted"/>
<dbReference type="OrthoDB" id="213201at2"/>
<gene>
    <name evidence="1" type="ORF">Pan54_39700</name>
</gene>
<dbReference type="RefSeq" id="WP_146504994.1">
    <property type="nucleotide sequence ID" value="NZ_SJPG01000001.1"/>
</dbReference>
<accession>A0A5C5XJ59</accession>
<evidence type="ECO:0000313" key="2">
    <source>
        <dbReference type="Proteomes" id="UP000316095"/>
    </source>
</evidence>
<evidence type="ECO:0000313" key="1">
    <source>
        <dbReference type="EMBL" id="TWT63217.1"/>
    </source>
</evidence>